<evidence type="ECO:0000256" key="1">
    <source>
        <dbReference type="SAM" id="Phobius"/>
    </source>
</evidence>
<dbReference type="PANTHER" id="PTHR40465:SF1">
    <property type="entry name" value="DUF6534 DOMAIN-CONTAINING PROTEIN"/>
    <property type="match status" value="1"/>
</dbReference>
<dbReference type="AlphaFoldDB" id="A0A1B7N159"/>
<evidence type="ECO:0000259" key="2">
    <source>
        <dbReference type="Pfam" id="PF20152"/>
    </source>
</evidence>
<keyword evidence="1" id="KW-0472">Membrane</keyword>
<feature type="domain" description="DUF6534" evidence="2">
    <location>
        <begin position="196"/>
        <end position="280"/>
    </location>
</feature>
<gene>
    <name evidence="3" type="ORF">K503DRAFT_800352</name>
</gene>
<proteinExistence type="predicted"/>
<reference evidence="3 4" key="1">
    <citation type="submission" date="2016-06" db="EMBL/GenBank/DDBJ databases">
        <title>Comparative genomics of the ectomycorrhizal sister species Rhizopogon vinicolor and Rhizopogon vesiculosus (Basidiomycota: Boletales) reveals a divergence of the mating type B locus.</title>
        <authorList>
            <consortium name="DOE Joint Genome Institute"/>
            <person name="Mujic A.B."/>
            <person name="Kuo A."/>
            <person name="Tritt A."/>
            <person name="Lipzen A."/>
            <person name="Chen C."/>
            <person name="Johnson J."/>
            <person name="Sharma A."/>
            <person name="Barry K."/>
            <person name="Grigoriev I.V."/>
            <person name="Spatafora J.W."/>
        </authorList>
    </citation>
    <scope>NUCLEOTIDE SEQUENCE [LARGE SCALE GENOMIC DNA]</scope>
    <source>
        <strain evidence="3 4">AM-OR11-026</strain>
    </source>
</reference>
<feature type="transmembrane region" description="Helical" evidence="1">
    <location>
        <begin position="147"/>
        <end position="172"/>
    </location>
</feature>
<evidence type="ECO:0000313" key="3">
    <source>
        <dbReference type="EMBL" id="OAX38574.1"/>
    </source>
</evidence>
<feature type="transmembrane region" description="Helical" evidence="1">
    <location>
        <begin position="231"/>
        <end position="252"/>
    </location>
</feature>
<keyword evidence="1" id="KW-1133">Transmembrane helix</keyword>
<protein>
    <recommendedName>
        <fullName evidence="2">DUF6534 domain-containing protein</fullName>
    </recommendedName>
</protein>
<dbReference type="InterPro" id="IPR045339">
    <property type="entry name" value="DUF6534"/>
</dbReference>
<keyword evidence="1" id="KW-0812">Transmembrane</keyword>
<accession>A0A1B7N159</accession>
<dbReference type="InParanoid" id="A0A1B7N159"/>
<name>A0A1B7N159_9AGAM</name>
<dbReference type="EMBL" id="KV448288">
    <property type="protein sequence ID" value="OAX38574.1"/>
    <property type="molecule type" value="Genomic_DNA"/>
</dbReference>
<feature type="transmembrane region" description="Helical" evidence="1">
    <location>
        <begin position="12"/>
        <end position="37"/>
    </location>
</feature>
<feature type="transmembrane region" description="Helical" evidence="1">
    <location>
        <begin position="117"/>
        <end position="135"/>
    </location>
</feature>
<organism evidence="3 4">
    <name type="scientific">Rhizopogon vinicolor AM-OR11-026</name>
    <dbReference type="NCBI Taxonomy" id="1314800"/>
    <lineage>
        <taxon>Eukaryota</taxon>
        <taxon>Fungi</taxon>
        <taxon>Dikarya</taxon>
        <taxon>Basidiomycota</taxon>
        <taxon>Agaricomycotina</taxon>
        <taxon>Agaricomycetes</taxon>
        <taxon>Agaricomycetidae</taxon>
        <taxon>Boletales</taxon>
        <taxon>Suillineae</taxon>
        <taxon>Rhizopogonaceae</taxon>
        <taxon>Rhizopogon</taxon>
    </lineage>
</organism>
<feature type="transmembrane region" description="Helical" evidence="1">
    <location>
        <begin position="74"/>
        <end position="97"/>
    </location>
</feature>
<dbReference type="Pfam" id="PF20152">
    <property type="entry name" value="DUF6534"/>
    <property type="match status" value="1"/>
</dbReference>
<feature type="transmembrane region" description="Helical" evidence="1">
    <location>
        <begin position="258"/>
        <end position="276"/>
    </location>
</feature>
<sequence>MSSSTQDLLPHLDLGNTFGGLFIGVILAALFCLYLPNYVTAKYIPWNSLFGVTNVQAFVYFQTHGDTGMSLYKLIVIWLWILDALHLSLIIHCVYYYLVTNYANINVLTEIVWSFKLQIVIDVFVVYGVHVLYVYRIWIVSKDRSRALPATVGIIVILLASGIAIVVIWVAYDCHSFADILGKKWTLFVAMGSITFSDFLIASSLCYILATSRTGFSGTDSLLTKFMVYSINTGCLTSVCSITATITCAVMPKNFVSLVLGSLLAKLYVNSYFVLLNARYYVQSNHSDIVEKLQESQKNAIKRPYNHDRDIHPTCPIQVVTKPIAVTMEIRSSPSV</sequence>
<evidence type="ECO:0000313" key="4">
    <source>
        <dbReference type="Proteomes" id="UP000092154"/>
    </source>
</evidence>
<feature type="transmembrane region" description="Helical" evidence="1">
    <location>
        <begin position="187"/>
        <end position="210"/>
    </location>
</feature>
<dbReference type="PANTHER" id="PTHR40465">
    <property type="entry name" value="CHROMOSOME 1, WHOLE GENOME SHOTGUN SEQUENCE"/>
    <property type="match status" value="1"/>
</dbReference>
<keyword evidence="4" id="KW-1185">Reference proteome</keyword>
<dbReference type="OrthoDB" id="2535105at2759"/>
<dbReference type="Proteomes" id="UP000092154">
    <property type="component" value="Unassembled WGS sequence"/>
</dbReference>